<protein>
    <submittedName>
        <fullName evidence="1">DUF1824 family protein</fullName>
    </submittedName>
</protein>
<reference evidence="1" key="1">
    <citation type="submission" date="2019-12" db="EMBL/GenBank/DDBJ databases">
        <title>High-Quality draft genome sequences of three cyanobacteria isolated from the limestone walls of the Old Cathedral of Coimbra.</title>
        <authorList>
            <person name="Tiago I."/>
            <person name="Soares F."/>
            <person name="Portugal A."/>
        </authorList>
    </citation>
    <scope>NUCLEOTIDE SEQUENCE [LARGE SCALE GENOMIC DNA]</scope>
    <source>
        <strain evidence="1">C</strain>
    </source>
</reference>
<dbReference type="Pfam" id="PF08854">
    <property type="entry name" value="DUF1824"/>
    <property type="match status" value="1"/>
</dbReference>
<sequence>MAQPEPLSLFEAHQLLKQWDCLTEQPESSTYGHVQAALHSIVSHSDYQMLGICADGLEQGKKTLVAYAQACGYTVDLSTLQVRNPPSTTSSGIYIKYNPESGLLYASEYEGSHRGVLVACQSAHESGLNELYGHLPLDLFEA</sequence>
<dbReference type="Proteomes" id="UP000607397">
    <property type="component" value="Unassembled WGS sequence"/>
</dbReference>
<dbReference type="RefSeq" id="WP_161826637.1">
    <property type="nucleotide sequence ID" value="NZ_WVIC01000042.1"/>
</dbReference>
<dbReference type="InterPro" id="IPR014953">
    <property type="entry name" value="DUF1824"/>
</dbReference>
<comment type="caution">
    <text evidence="1">The sequence shown here is derived from an EMBL/GenBank/DDBJ whole genome shotgun (WGS) entry which is preliminary data.</text>
</comment>
<dbReference type="SUPFAM" id="SSF160532">
    <property type="entry name" value="Ava3019-like"/>
    <property type="match status" value="1"/>
</dbReference>
<organism evidence="1 2">
    <name type="scientific">Petrachloros mirabilis ULC683</name>
    <dbReference type="NCBI Taxonomy" id="2781853"/>
    <lineage>
        <taxon>Bacteria</taxon>
        <taxon>Bacillati</taxon>
        <taxon>Cyanobacteriota</taxon>
        <taxon>Cyanophyceae</taxon>
        <taxon>Synechococcales</taxon>
        <taxon>Petrachlorosaceae</taxon>
        <taxon>Petrachloros</taxon>
        <taxon>Petrachloros mirabilis</taxon>
    </lineage>
</organism>
<proteinExistence type="predicted"/>
<evidence type="ECO:0000313" key="1">
    <source>
        <dbReference type="EMBL" id="NCJ08161.1"/>
    </source>
</evidence>
<dbReference type="EMBL" id="WVIC01000042">
    <property type="protein sequence ID" value="NCJ08161.1"/>
    <property type="molecule type" value="Genomic_DNA"/>
</dbReference>
<dbReference type="AlphaFoldDB" id="A0A8K2A1N3"/>
<keyword evidence="2" id="KW-1185">Reference proteome</keyword>
<gene>
    <name evidence="1" type="ORF">GS597_16930</name>
</gene>
<accession>A0A8K2A1N3</accession>
<evidence type="ECO:0000313" key="2">
    <source>
        <dbReference type="Proteomes" id="UP000607397"/>
    </source>
</evidence>
<dbReference type="Gene3D" id="3.30.360.10">
    <property type="entry name" value="Dihydrodipicolinate Reductase, domain 2"/>
    <property type="match status" value="1"/>
</dbReference>
<name>A0A8K2A1N3_9CYAN</name>